<reference evidence="2" key="1">
    <citation type="submission" date="2022-09" db="EMBL/GenBank/DDBJ databases">
        <title>Fusarium specimens isolated from Avocado Roots.</title>
        <authorList>
            <person name="Stajich J."/>
            <person name="Roper C."/>
            <person name="Heimlech-Rivalta G."/>
        </authorList>
    </citation>
    <scope>NUCLEOTIDE SEQUENCE</scope>
    <source>
        <strain evidence="2">CF00095</strain>
    </source>
</reference>
<organism evidence="2 3">
    <name type="scientific">Fusarium equiseti</name>
    <name type="common">Fusarium scirpi</name>
    <dbReference type="NCBI Taxonomy" id="61235"/>
    <lineage>
        <taxon>Eukaryota</taxon>
        <taxon>Fungi</taxon>
        <taxon>Dikarya</taxon>
        <taxon>Ascomycota</taxon>
        <taxon>Pezizomycotina</taxon>
        <taxon>Sordariomycetes</taxon>
        <taxon>Hypocreomycetidae</taxon>
        <taxon>Hypocreales</taxon>
        <taxon>Nectriaceae</taxon>
        <taxon>Fusarium</taxon>
        <taxon>Fusarium incarnatum-equiseti species complex</taxon>
    </lineage>
</organism>
<gene>
    <name evidence="2" type="ORF">NW768_006548</name>
</gene>
<name>A0ABQ8RBW4_FUSEQ</name>
<comment type="caution">
    <text evidence="2">The sequence shown here is derived from an EMBL/GenBank/DDBJ whole genome shotgun (WGS) entry which is preliminary data.</text>
</comment>
<feature type="compositionally biased region" description="Basic and acidic residues" evidence="1">
    <location>
        <begin position="1"/>
        <end position="19"/>
    </location>
</feature>
<protein>
    <submittedName>
        <fullName evidence="2">Uncharacterized protein</fullName>
    </submittedName>
</protein>
<dbReference type="EMBL" id="JAOQBH010000009">
    <property type="protein sequence ID" value="KAJ4131008.1"/>
    <property type="molecule type" value="Genomic_DNA"/>
</dbReference>
<evidence type="ECO:0000256" key="1">
    <source>
        <dbReference type="SAM" id="MobiDB-lite"/>
    </source>
</evidence>
<proteinExistence type="predicted"/>
<evidence type="ECO:0000313" key="2">
    <source>
        <dbReference type="EMBL" id="KAJ4131008.1"/>
    </source>
</evidence>
<feature type="region of interest" description="Disordered" evidence="1">
    <location>
        <begin position="1"/>
        <end position="41"/>
    </location>
</feature>
<dbReference type="Proteomes" id="UP001152024">
    <property type="component" value="Unassembled WGS sequence"/>
</dbReference>
<evidence type="ECO:0000313" key="3">
    <source>
        <dbReference type="Proteomes" id="UP001152024"/>
    </source>
</evidence>
<keyword evidence="3" id="KW-1185">Reference proteome</keyword>
<accession>A0ABQ8RBW4</accession>
<sequence length="410" mass="45176">MGRSDVSEREHIPDVRIESQAHAGFPISPFHDPTSHDTQMPQTGEACKVSFVDTGTDDVFSDSVNNLTAYRSIRSTTQDGPGVGYSHATATEPKKHAEGATAHFMISDTDTVPEVMAVTYKTSLRKSDDLESESVKADIFCMMPWRKHSETCKVSFVDANVDDVAAQNINDPPALTIGEQRAVCHANHQAMIEAQGDENPAAINFAAEPYLQHPLTEDELAVLINMLHNNGIEDDETYDQLLDMEALLRLPAGYVPQDNYDTEVWFSAVRIGLQIPHIDSKYNVFAHVIPRDQEETQAFFDRLTRCDNAQSIRMKMDVSMKPIKAESLAVNALKNPASANPPPCDRAIAAYQHIVDFTPLAGPVDLAGDLPGVHSILAGSRPRFLMGVYENMNKNEMGGTGERNLRDVIV</sequence>